<dbReference type="Pfam" id="PF07714">
    <property type="entry name" value="PK_Tyr_Ser-Thr"/>
    <property type="match status" value="1"/>
</dbReference>
<dbReference type="GO" id="GO:0005524">
    <property type="term" value="F:ATP binding"/>
    <property type="evidence" value="ECO:0007669"/>
    <property type="project" value="InterPro"/>
</dbReference>
<evidence type="ECO:0000313" key="2">
    <source>
        <dbReference type="EMBL" id="OHT13302.1"/>
    </source>
</evidence>
<dbReference type="PANTHER" id="PTHR44329:SF214">
    <property type="entry name" value="PROTEIN KINASE DOMAIN-CONTAINING PROTEIN"/>
    <property type="match status" value="1"/>
</dbReference>
<accession>A0A1J4KUG3</accession>
<dbReference type="InterPro" id="IPR011009">
    <property type="entry name" value="Kinase-like_dom_sf"/>
</dbReference>
<comment type="caution">
    <text evidence="2">The sequence shown here is derived from an EMBL/GenBank/DDBJ whole genome shotgun (WGS) entry which is preliminary data.</text>
</comment>
<proteinExistence type="predicted"/>
<dbReference type="AlphaFoldDB" id="A0A1J4KUG3"/>
<dbReference type="CDD" id="cd13999">
    <property type="entry name" value="STKc_MAP3K-like"/>
    <property type="match status" value="1"/>
</dbReference>
<dbReference type="InterPro" id="IPR011989">
    <property type="entry name" value="ARM-like"/>
</dbReference>
<dbReference type="PANTHER" id="PTHR44329">
    <property type="entry name" value="SERINE/THREONINE-PROTEIN KINASE TNNI3K-RELATED"/>
    <property type="match status" value="1"/>
</dbReference>
<dbReference type="SMART" id="SM00220">
    <property type="entry name" value="S_TKc"/>
    <property type="match status" value="1"/>
</dbReference>
<dbReference type="InterPro" id="IPR001245">
    <property type="entry name" value="Ser-Thr/Tyr_kinase_cat_dom"/>
</dbReference>
<dbReference type="Gene3D" id="3.30.200.20">
    <property type="entry name" value="Phosphorylase Kinase, domain 1"/>
    <property type="match status" value="1"/>
</dbReference>
<dbReference type="InterPro" id="IPR000719">
    <property type="entry name" value="Prot_kinase_dom"/>
</dbReference>
<dbReference type="SUPFAM" id="SSF56112">
    <property type="entry name" value="Protein kinase-like (PK-like)"/>
    <property type="match status" value="1"/>
</dbReference>
<dbReference type="Proteomes" id="UP000179807">
    <property type="component" value="Unassembled WGS sequence"/>
</dbReference>
<dbReference type="SUPFAM" id="SSF48371">
    <property type="entry name" value="ARM repeat"/>
    <property type="match status" value="2"/>
</dbReference>
<dbReference type="GeneID" id="94833806"/>
<evidence type="ECO:0000313" key="3">
    <source>
        <dbReference type="Proteomes" id="UP000179807"/>
    </source>
</evidence>
<organism evidence="2 3">
    <name type="scientific">Tritrichomonas foetus</name>
    <dbReference type="NCBI Taxonomy" id="1144522"/>
    <lineage>
        <taxon>Eukaryota</taxon>
        <taxon>Metamonada</taxon>
        <taxon>Parabasalia</taxon>
        <taxon>Tritrichomonadida</taxon>
        <taxon>Tritrichomonadidae</taxon>
        <taxon>Tritrichomonas</taxon>
    </lineage>
</organism>
<dbReference type="Gene3D" id="1.10.510.10">
    <property type="entry name" value="Transferase(Phosphotransferase) domain 1"/>
    <property type="match status" value="1"/>
</dbReference>
<reference evidence="2" key="1">
    <citation type="submission" date="2016-10" db="EMBL/GenBank/DDBJ databases">
        <authorList>
            <person name="Benchimol M."/>
            <person name="Almeida L.G."/>
            <person name="Vasconcelos A.T."/>
            <person name="Perreira-Neves A."/>
            <person name="Rosa I.A."/>
            <person name="Tasca T."/>
            <person name="Bogo M.R."/>
            <person name="de Souza W."/>
        </authorList>
    </citation>
    <scope>NUCLEOTIDE SEQUENCE [LARGE SCALE GENOMIC DNA]</scope>
    <source>
        <strain evidence="2">K</strain>
    </source>
</reference>
<dbReference type="InterPro" id="IPR051681">
    <property type="entry name" value="Ser/Thr_Kinases-Pseudokinases"/>
</dbReference>
<dbReference type="PRINTS" id="PR00109">
    <property type="entry name" value="TYRKINASE"/>
</dbReference>
<keyword evidence="3" id="KW-1185">Reference proteome</keyword>
<dbReference type="EMBL" id="MLAK01000544">
    <property type="protein sequence ID" value="OHT13302.1"/>
    <property type="molecule type" value="Genomic_DNA"/>
</dbReference>
<dbReference type="Gene3D" id="1.25.10.10">
    <property type="entry name" value="Leucine-rich Repeat Variant"/>
    <property type="match status" value="1"/>
</dbReference>
<keyword evidence="2" id="KW-0418">Kinase</keyword>
<dbReference type="InterPro" id="IPR008271">
    <property type="entry name" value="Ser/Thr_kinase_AS"/>
</dbReference>
<keyword evidence="2" id="KW-0808">Transferase</keyword>
<name>A0A1J4KUG3_9EUKA</name>
<dbReference type="PROSITE" id="PS00108">
    <property type="entry name" value="PROTEIN_KINASE_ST"/>
    <property type="match status" value="1"/>
</dbReference>
<sequence length="973" mass="110368">MIIQKLVMKNEDDEKSQSNMIILSSKFRKKWEISSDDIEIQKEIDSGAFAHVFIGYQKSTKNLIAIKEMIDTENEENFIAFQNEIKVISKLNHFAIIPFVGAIFSPHCSIITQFMSGGSLFSRLHSKLTFSSLQPTKLSIIALGIAYGMEYVHSKGVIHRDLKSMNILLDANDLPKISDFGVAALKNNFLMTSGIGTAQWIAPEVLNSQKYNQKADVYSYGIILWEMFTGDIPFNGLNRVEIALAVINQKIRPKIPLNCPKNLARLIKACWDEDPTKRPEFKRIINALESCTITFPGTDISRLKSFIEHFSGTKQLPISNLLNTSNYKLNYNSNQATNSTNDSINNSVNNSMINKMNNVSNDLCVEKINSKMLEQLINKLQNSTQPISIIASILEDPAATLKLVKYNQLIVYLSNHLQTINDQNTIVLIINILTVLLQNSLLRSHFFQNNCQNDLLFILSEITTFLVPNLLDCLFYVARADNSNFKFYFQTIHLLRLSSYLLCVDLSVRQKAVDLFTVIVEQKKVQNGNDFIIIIENLLINSIPETNQVLLRSIVELLVLIIEYDQVRKQIISLYGPEKICSLLISQCQYVLNSSLLLLTNLCVDSSVRSRTLQIFIDEFPVSIKQVSVYSELLLTFLCLLSLYLHDQATYDYISTSNDFYPSFISCLNNEYQLIHSMRICYALCYNKATSLMTSNYIGTIIKHLNSTIPSIAAFSAISIAAILSNLRNEINVYSLLSPYKKDLSEFVKNSFKSDNEITVSALNFFGVLSNIKETRNICVELSIHTYIIRLLESQNIPLVQLAIRVLISLSSCSIKLEGISAAIEPLMNVCESRKLGIEPLSCLANILAHVGQWDINSTFVLKLLDLVDHIELCKMALLSINRIITNPYTSRVFKKKKVILKFFQKTKDLFIQQDNEILISILLYLAAIKKARIFIRDLGVIDIVDEIILQCKITDPRRPNLLRIHSYLANSE</sequence>
<dbReference type="VEuPathDB" id="TrichDB:TRFO_16635"/>
<dbReference type="RefSeq" id="XP_068366438.1">
    <property type="nucleotide sequence ID" value="XM_068499102.1"/>
</dbReference>
<gene>
    <name evidence="2" type="ORF">TRFO_16635</name>
</gene>
<feature type="domain" description="Protein kinase" evidence="1">
    <location>
        <begin position="38"/>
        <end position="295"/>
    </location>
</feature>
<dbReference type="GO" id="GO:0004674">
    <property type="term" value="F:protein serine/threonine kinase activity"/>
    <property type="evidence" value="ECO:0007669"/>
    <property type="project" value="TreeGrafter"/>
</dbReference>
<dbReference type="PROSITE" id="PS50011">
    <property type="entry name" value="PROTEIN_KINASE_DOM"/>
    <property type="match status" value="1"/>
</dbReference>
<dbReference type="OrthoDB" id="3248549at2759"/>
<dbReference type="InterPro" id="IPR016024">
    <property type="entry name" value="ARM-type_fold"/>
</dbReference>
<protein>
    <submittedName>
        <fullName evidence="2">TKL family protein kinase</fullName>
    </submittedName>
</protein>
<evidence type="ECO:0000259" key="1">
    <source>
        <dbReference type="PROSITE" id="PS50011"/>
    </source>
</evidence>